<dbReference type="GO" id="GO:0008170">
    <property type="term" value="F:N-methyltransferase activity"/>
    <property type="evidence" value="ECO:0007669"/>
    <property type="project" value="UniProtKB-ARBA"/>
</dbReference>
<dbReference type="SUPFAM" id="SSF53335">
    <property type="entry name" value="S-adenosyl-L-methionine-dependent methyltransferases"/>
    <property type="match status" value="1"/>
</dbReference>
<dbReference type="PANTHER" id="PTHR47739:SF1">
    <property type="entry name" value="TRNA1(VAL) (ADENINE(37)-N6)-METHYLTRANSFERASE"/>
    <property type="match status" value="1"/>
</dbReference>
<dbReference type="PANTHER" id="PTHR47739">
    <property type="entry name" value="TRNA1(VAL) (ADENINE(37)-N6)-METHYLTRANSFERASE"/>
    <property type="match status" value="1"/>
</dbReference>
<dbReference type="RefSeq" id="WP_023786692.1">
    <property type="nucleotide sequence ID" value="NC_022997.1"/>
</dbReference>
<dbReference type="AlphaFoldDB" id="V5SDH4"/>
<keyword evidence="1 4" id="KW-0489">Methyltransferase</keyword>
<evidence type="ECO:0000256" key="2">
    <source>
        <dbReference type="ARBA" id="ARBA00022691"/>
    </source>
</evidence>
<protein>
    <submittedName>
        <fullName evidence="4">Methyltransferase</fullName>
    </submittedName>
</protein>
<name>V5SDH4_9HYPH</name>
<dbReference type="Proteomes" id="UP000018542">
    <property type="component" value="Chromosome"/>
</dbReference>
<dbReference type="PATRIC" id="fig|1029756.8.peg.1362"/>
<gene>
    <name evidence="4" type="ORF">W911_06495</name>
</gene>
<accession>V5SDH4</accession>
<dbReference type="STRING" id="1029756.W911_06495"/>
<evidence type="ECO:0000256" key="1">
    <source>
        <dbReference type="ARBA" id="ARBA00022603"/>
    </source>
</evidence>
<dbReference type="GO" id="GO:0003676">
    <property type="term" value="F:nucleic acid binding"/>
    <property type="evidence" value="ECO:0007669"/>
    <property type="project" value="InterPro"/>
</dbReference>
<dbReference type="Gene3D" id="3.40.50.150">
    <property type="entry name" value="Vaccinia Virus protein VP39"/>
    <property type="match status" value="1"/>
</dbReference>
<evidence type="ECO:0000313" key="4">
    <source>
        <dbReference type="EMBL" id="AHB48110.1"/>
    </source>
</evidence>
<keyword evidence="5" id="KW-1185">Reference proteome</keyword>
<reference evidence="4 5" key="1">
    <citation type="journal article" date="2014" name="Genome Announc.">
        <title>Complete Genome Sequence of Hyphomicrobium nitrativorans Strain NL23, a Denitrifying Bacterium Isolated from Biofilm of a Methanol-Fed Denitrification System Treating Seawater at the Montreal Biodome.</title>
        <authorList>
            <person name="Martineau C."/>
            <person name="Villeneuve C."/>
            <person name="Mauffrey F."/>
            <person name="Villemur R."/>
        </authorList>
    </citation>
    <scope>NUCLEOTIDE SEQUENCE [LARGE SCALE GENOMIC DNA]</scope>
    <source>
        <strain evidence="4">NL23</strain>
    </source>
</reference>
<dbReference type="KEGG" id="hni:W911_06495"/>
<dbReference type="EMBL" id="CP006912">
    <property type="protein sequence ID" value="AHB48110.1"/>
    <property type="molecule type" value="Genomic_DNA"/>
</dbReference>
<dbReference type="InterPro" id="IPR050210">
    <property type="entry name" value="tRNA_Adenine-N(6)_MTase"/>
</dbReference>
<evidence type="ECO:0000259" key="3">
    <source>
        <dbReference type="Pfam" id="PF05175"/>
    </source>
</evidence>
<dbReference type="InterPro" id="IPR002052">
    <property type="entry name" value="DNA_methylase_N6_adenine_CS"/>
</dbReference>
<proteinExistence type="predicted"/>
<dbReference type="OrthoDB" id="5489421at2"/>
<sequence>MSVTDDAFLGGRLNILQPRQGYRAGLDAVMLAAAVEVRGAPFRVLDAGAGVGTAGLCVAWRCHQAHVVLVEREPALVRLAEENIARNGLQDRVSVVEADVTHFTAAGLERCSLAEGSFDHVIANPPYHAEGAGTAARDELKAVAHAMPGAQLDDWWRFLARMAKPAGNALMIHKASALPDMIEAAKRRFGGLVATPLFSRAGEPAHRVLLGGIKGSRAEFGLDAGFVVHDAKGAFTPGARDVLRLGRALRVAYGTFNEADAAS</sequence>
<dbReference type="GO" id="GO:0032259">
    <property type="term" value="P:methylation"/>
    <property type="evidence" value="ECO:0007669"/>
    <property type="project" value="UniProtKB-KW"/>
</dbReference>
<dbReference type="HOGENOM" id="CLU_061983_1_1_5"/>
<dbReference type="InterPro" id="IPR029063">
    <property type="entry name" value="SAM-dependent_MTases_sf"/>
</dbReference>
<dbReference type="Pfam" id="PF05175">
    <property type="entry name" value="MTS"/>
    <property type="match status" value="1"/>
</dbReference>
<evidence type="ECO:0000313" key="5">
    <source>
        <dbReference type="Proteomes" id="UP000018542"/>
    </source>
</evidence>
<keyword evidence="4" id="KW-0808">Transferase</keyword>
<keyword evidence="2" id="KW-0949">S-adenosyl-L-methionine</keyword>
<dbReference type="PROSITE" id="PS00092">
    <property type="entry name" value="N6_MTASE"/>
    <property type="match status" value="1"/>
</dbReference>
<organism evidence="4 5">
    <name type="scientific">Hyphomicrobium nitrativorans NL23</name>
    <dbReference type="NCBI Taxonomy" id="1029756"/>
    <lineage>
        <taxon>Bacteria</taxon>
        <taxon>Pseudomonadati</taxon>
        <taxon>Pseudomonadota</taxon>
        <taxon>Alphaproteobacteria</taxon>
        <taxon>Hyphomicrobiales</taxon>
        <taxon>Hyphomicrobiaceae</taxon>
        <taxon>Hyphomicrobium</taxon>
    </lineage>
</organism>
<dbReference type="GO" id="GO:0008757">
    <property type="term" value="F:S-adenosylmethionine-dependent methyltransferase activity"/>
    <property type="evidence" value="ECO:0007669"/>
    <property type="project" value="UniProtKB-ARBA"/>
</dbReference>
<dbReference type="CDD" id="cd02440">
    <property type="entry name" value="AdoMet_MTases"/>
    <property type="match status" value="1"/>
</dbReference>
<dbReference type="InterPro" id="IPR007848">
    <property type="entry name" value="Small_mtfrase_dom"/>
</dbReference>
<feature type="domain" description="Methyltransferase small" evidence="3">
    <location>
        <begin position="42"/>
        <end position="134"/>
    </location>
</feature>